<feature type="compositionally biased region" description="Basic residues" evidence="8">
    <location>
        <begin position="1"/>
        <end position="12"/>
    </location>
</feature>
<evidence type="ECO:0000256" key="6">
    <source>
        <dbReference type="ARBA" id="ARBA00023163"/>
    </source>
</evidence>
<protein>
    <recommendedName>
        <fullName evidence="9">Zn(2)-C6 fungal-type domain-containing protein</fullName>
    </recommendedName>
</protein>
<dbReference type="OrthoDB" id="2399539at2759"/>
<dbReference type="SMART" id="SM00906">
    <property type="entry name" value="Fungal_trans"/>
    <property type="match status" value="1"/>
</dbReference>
<feature type="region of interest" description="Disordered" evidence="8">
    <location>
        <begin position="1"/>
        <end position="27"/>
    </location>
</feature>
<evidence type="ECO:0000313" key="10">
    <source>
        <dbReference type="EMBL" id="ODV67959.1"/>
    </source>
</evidence>
<dbReference type="GO" id="GO:0006351">
    <property type="term" value="P:DNA-templated transcription"/>
    <property type="evidence" value="ECO:0007669"/>
    <property type="project" value="InterPro"/>
</dbReference>
<dbReference type="STRING" id="984485.A0A1E4RL10"/>
<comment type="subcellular location">
    <subcellularLocation>
        <location evidence="1">Nucleus</location>
    </subcellularLocation>
</comment>
<dbReference type="InterPro" id="IPR001138">
    <property type="entry name" value="Zn2Cys6_DnaBD"/>
</dbReference>
<evidence type="ECO:0000256" key="4">
    <source>
        <dbReference type="ARBA" id="ARBA00023015"/>
    </source>
</evidence>
<dbReference type="CDD" id="cd12148">
    <property type="entry name" value="fungal_TF_MHR"/>
    <property type="match status" value="1"/>
</dbReference>
<keyword evidence="7" id="KW-0539">Nucleus</keyword>
<dbReference type="CDD" id="cd14723">
    <property type="entry name" value="ZIP_Ppr1"/>
    <property type="match status" value="1"/>
</dbReference>
<dbReference type="GO" id="GO:0005634">
    <property type="term" value="C:nucleus"/>
    <property type="evidence" value="ECO:0007669"/>
    <property type="project" value="UniProtKB-SubCell"/>
</dbReference>
<dbReference type="AlphaFoldDB" id="A0A1E4RL10"/>
<dbReference type="InterPro" id="IPR007219">
    <property type="entry name" value="XnlR_reg_dom"/>
</dbReference>
<dbReference type="EMBL" id="KV454540">
    <property type="protein sequence ID" value="ODV67959.1"/>
    <property type="molecule type" value="Genomic_DNA"/>
</dbReference>
<dbReference type="GO" id="GO:0000981">
    <property type="term" value="F:DNA-binding transcription factor activity, RNA polymerase II-specific"/>
    <property type="evidence" value="ECO:0007669"/>
    <property type="project" value="InterPro"/>
</dbReference>
<organism evidence="10 11">
    <name type="scientific">Hyphopichia burtonii NRRL Y-1933</name>
    <dbReference type="NCBI Taxonomy" id="984485"/>
    <lineage>
        <taxon>Eukaryota</taxon>
        <taxon>Fungi</taxon>
        <taxon>Dikarya</taxon>
        <taxon>Ascomycota</taxon>
        <taxon>Saccharomycotina</taxon>
        <taxon>Pichiomycetes</taxon>
        <taxon>Debaryomycetaceae</taxon>
        <taxon>Hyphopichia</taxon>
    </lineage>
</organism>
<evidence type="ECO:0000256" key="3">
    <source>
        <dbReference type="ARBA" id="ARBA00022833"/>
    </source>
</evidence>
<evidence type="ECO:0000259" key="9">
    <source>
        <dbReference type="PROSITE" id="PS50048"/>
    </source>
</evidence>
<dbReference type="InterPro" id="IPR036864">
    <property type="entry name" value="Zn2-C6_fun-type_DNA-bd_sf"/>
</dbReference>
<evidence type="ECO:0000256" key="5">
    <source>
        <dbReference type="ARBA" id="ARBA00023125"/>
    </source>
</evidence>
<evidence type="ECO:0000256" key="1">
    <source>
        <dbReference type="ARBA" id="ARBA00004123"/>
    </source>
</evidence>
<evidence type="ECO:0000256" key="7">
    <source>
        <dbReference type="ARBA" id="ARBA00023242"/>
    </source>
</evidence>
<dbReference type="Gene3D" id="4.10.240.10">
    <property type="entry name" value="Zn(2)-C6 fungal-type DNA-binding domain"/>
    <property type="match status" value="1"/>
</dbReference>
<dbReference type="GO" id="GO:0043565">
    <property type="term" value="F:sequence-specific DNA binding"/>
    <property type="evidence" value="ECO:0007669"/>
    <property type="project" value="TreeGrafter"/>
</dbReference>
<sequence length="820" mass="94499">MVSNNVKKKRPSLKNSDPPNKKLKSNDSSIISISRSISLCKRCRRKKVKCSPNFPACENCEKAGVECIGIDPISGREAPRNYVDHLEKKIQALERKLKQNGINLDENNTNGAEFEKPLPIELNETPILRSSTLVKDSNISFAKLMFTALKFNNKKNLSNPSLSSNNDDEKILPAILPPKFTAQEFIKNFFSQSNSQLPILNREEFILNVFNPIYGELDDSVSLASDFIDIHRTCSVNEEDTWFYQYKSIISEKLSNLDFPNDNIKNLQIMDISNSIIPPERFHKPLYFLNIVFAISSSVHHLQYLKTISESFRIAANKYIDSIQMSDPLEYLQSLLLISLYSTMRPANPGVWYVLGTALRLCVDIGLHQNSSNNQLDPFIKDKRNRLFWCTYSLDRQICFYLDRPFGIPDESIDVPFPTEADDSFILSNSQLKSDFTPSYKVISLNMFKIRQIQSEIQKILYENNELPRVFRNLNDWKNYINNKLQIWKSNLPKTPKELNCNFNLEFFNLNYNHSLLKLYGLSPKNYELSLKDFEIIGEASKMLIKCYYQLYLSKSINYTWAAFHNLFMGGTSYLFAIYNCEQFRLKNNLHEVKQITSNCLTILNSLIDRCDAAFKNLDFFEMLTMVILKLKYNETVHGLNNRLDVNSIKINSTNINSNLIKLLEDLNDDYTNLDDTLNDKSPSTFEWITNPISSFSKVEIDEDPLIAQNHDLDLFFLELNNVSPSSSAISKSDSISDYRNENNIILKSQNSMNSSPSVMFNSNDNILDFKEGKKVFKILHEIPNEAIWDQFFTNPNLNSLNAANTDPNRLFNEADQNEN</sequence>
<feature type="domain" description="Zn(2)-C6 fungal-type" evidence="9">
    <location>
        <begin position="39"/>
        <end position="67"/>
    </location>
</feature>
<name>A0A1E4RL10_9ASCO</name>
<evidence type="ECO:0000313" key="11">
    <source>
        <dbReference type="Proteomes" id="UP000095085"/>
    </source>
</evidence>
<dbReference type="PANTHER" id="PTHR47782:SF1">
    <property type="entry name" value="PYRIMIDINE PATHWAY REGULATORY PROTEIN 1"/>
    <property type="match status" value="1"/>
</dbReference>
<dbReference type="PANTHER" id="PTHR47782">
    <property type="entry name" value="ZN(II)2CYS6 TRANSCRIPTION FACTOR (EUROFUNG)-RELATED"/>
    <property type="match status" value="1"/>
</dbReference>
<dbReference type="SUPFAM" id="SSF57701">
    <property type="entry name" value="Zn2/Cys6 DNA-binding domain"/>
    <property type="match status" value="1"/>
</dbReference>
<dbReference type="Pfam" id="PF04082">
    <property type="entry name" value="Fungal_trans"/>
    <property type="match status" value="1"/>
</dbReference>
<evidence type="ECO:0000256" key="2">
    <source>
        <dbReference type="ARBA" id="ARBA00022723"/>
    </source>
</evidence>
<dbReference type="CDD" id="cd00067">
    <property type="entry name" value="GAL4"/>
    <property type="match status" value="1"/>
</dbReference>
<dbReference type="GeneID" id="30994662"/>
<dbReference type="GO" id="GO:0008270">
    <property type="term" value="F:zinc ion binding"/>
    <property type="evidence" value="ECO:0007669"/>
    <property type="project" value="InterPro"/>
</dbReference>
<dbReference type="InterPro" id="IPR052202">
    <property type="entry name" value="Yeast_MetPath_Reg"/>
</dbReference>
<keyword evidence="5" id="KW-0238">DNA-binding</keyword>
<dbReference type="SMART" id="SM00066">
    <property type="entry name" value="GAL4"/>
    <property type="match status" value="1"/>
</dbReference>
<dbReference type="Pfam" id="PF00172">
    <property type="entry name" value="Zn_clus"/>
    <property type="match status" value="1"/>
</dbReference>
<keyword evidence="11" id="KW-1185">Reference proteome</keyword>
<keyword evidence="6" id="KW-0804">Transcription</keyword>
<keyword evidence="2" id="KW-0479">Metal-binding</keyword>
<evidence type="ECO:0000256" key="8">
    <source>
        <dbReference type="SAM" id="MobiDB-lite"/>
    </source>
</evidence>
<gene>
    <name evidence="10" type="ORF">HYPBUDRAFT_148254</name>
</gene>
<proteinExistence type="predicted"/>
<dbReference type="Proteomes" id="UP000095085">
    <property type="component" value="Unassembled WGS sequence"/>
</dbReference>
<keyword evidence="3" id="KW-0862">Zinc</keyword>
<dbReference type="GO" id="GO:0045944">
    <property type="term" value="P:positive regulation of transcription by RNA polymerase II"/>
    <property type="evidence" value="ECO:0007669"/>
    <property type="project" value="TreeGrafter"/>
</dbReference>
<reference evidence="11" key="1">
    <citation type="submission" date="2016-05" db="EMBL/GenBank/DDBJ databases">
        <title>Comparative genomics of biotechnologically important yeasts.</title>
        <authorList>
            <consortium name="DOE Joint Genome Institute"/>
            <person name="Riley R."/>
            <person name="Haridas S."/>
            <person name="Wolfe K.H."/>
            <person name="Lopes M.R."/>
            <person name="Hittinger C.T."/>
            <person name="Goker M."/>
            <person name="Salamov A."/>
            <person name="Wisecaver J."/>
            <person name="Long T.M."/>
            <person name="Aerts A.L."/>
            <person name="Barry K."/>
            <person name="Choi C."/>
            <person name="Clum A."/>
            <person name="Coughlan A.Y."/>
            <person name="Deshpande S."/>
            <person name="Douglass A.P."/>
            <person name="Hanson S.J."/>
            <person name="Klenk H.-P."/>
            <person name="Labutti K."/>
            <person name="Lapidus A."/>
            <person name="Lindquist E."/>
            <person name="Lipzen A."/>
            <person name="Meier-Kolthoff J.P."/>
            <person name="Ohm R.A."/>
            <person name="Otillar R.P."/>
            <person name="Pangilinan J."/>
            <person name="Peng Y."/>
            <person name="Rokas A."/>
            <person name="Rosa C.A."/>
            <person name="Scheuner C."/>
            <person name="Sibirny A.A."/>
            <person name="Slot J.C."/>
            <person name="Stielow J.B."/>
            <person name="Sun H."/>
            <person name="Kurtzman C.P."/>
            <person name="Blackwell M."/>
            <person name="Grigoriev I.V."/>
            <person name="Jeffries T.W."/>
        </authorList>
    </citation>
    <scope>NUCLEOTIDE SEQUENCE [LARGE SCALE GENOMIC DNA]</scope>
    <source>
        <strain evidence="11">NRRL Y-1933</strain>
    </source>
</reference>
<dbReference type="PROSITE" id="PS50048">
    <property type="entry name" value="ZN2_CY6_FUNGAL_2"/>
    <property type="match status" value="1"/>
</dbReference>
<keyword evidence="4" id="KW-0805">Transcription regulation</keyword>
<dbReference type="RefSeq" id="XP_020077026.1">
    <property type="nucleotide sequence ID" value="XM_020220112.1"/>
</dbReference>
<accession>A0A1E4RL10</accession>